<proteinExistence type="predicted"/>
<sequence length="205" mass="23103">MLGLWIVVLVAIVTCGKAYTVYGNGATSERNLPLCSGPRESCNVIRRRFWLSPLVHRLCKCPDLTDCRTEWSQDKRTIAFNARAQLKFCSQVGDLESCQGSRTVAAEIRPNGTISINCFCGQGHYFRKLYNDEAGQYFECLPLGSCTNGDFCGQITANSYETYHVCTCPSRHICVLQNRELEYVNEFLYQGQAYRGTCQNSENTN</sequence>
<gene>
    <name evidence="2" type="ORF">JTE90_009066</name>
</gene>
<dbReference type="Proteomes" id="UP000827092">
    <property type="component" value="Unassembled WGS sequence"/>
</dbReference>
<accession>A0AAV6V1F0</accession>
<evidence type="ECO:0000313" key="2">
    <source>
        <dbReference type="EMBL" id="KAG8189923.1"/>
    </source>
</evidence>
<evidence type="ECO:0000256" key="1">
    <source>
        <dbReference type="SAM" id="SignalP"/>
    </source>
</evidence>
<dbReference type="AlphaFoldDB" id="A0AAV6V1F0"/>
<dbReference type="Gene3D" id="2.20.20.160">
    <property type="match status" value="1"/>
</dbReference>
<protein>
    <submittedName>
        <fullName evidence="2">Uncharacterized protein</fullName>
    </submittedName>
</protein>
<feature type="chain" id="PRO_5043596794" evidence="1">
    <location>
        <begin position="19"/>
        <end position="205"/>
    </location>
</feature>
<keyword evidence="3" id="KW-1185">Reference proteome</keyword>
<name>A0AAV6V1F0_9ARAC</name>
<evidence type="ECO:0000313" key="3">
    <source>
        <dbReference type="Proteomes" id="UP000827092"/>
    </source>
</evidence>
<dbReference type="EMBL" id="JAFNEN010000199">
    <property type="protein sequence ID" value="KAG8189923.1"/>
    <property type="molecule type" value="Genomic_DNA"/>
</dbReference>
<comment type="caution">
    <text evidence="2">The sequence shown here is derived from an EMBL/GenBank/DDBJ whole genome shotgun (WGS) entry which is preliminary data.</text>
</comment>
<feature type="signal peptide" evidence="1">
    <location>
        <begin position="1"/>
        <end position="18"/>
    </location>
</feature>
<reference evidence="2 3" key="1">
    <citation type="journal article" date="2022" name="Nat. Ecol. Evol.">
        <title>A masculinizing supergene underlies an exaggerated male reproductive morph in a spider.</title>
        <authorList>
            <person name="Hendrickx F."/>
            <person name="De Corte Z."/>
            <person name="Sonet G."/>
            <person name="Van Belleghem S.M."/>
            <person name="Kostlbacher S."/>
            <person name="Vangestel C."/>
        </authorList>
    </citation>
    <scope>NUCLEOTIDE SEQUENCE [LARGE SCALE GENOMIC DNA]</scope>
    <source>
        <strain evidence="2">W744_W776</strain>
    </source>
</reference>
<keyword evidence="1" id="KW-0732">Signal</keyword>
<organism evidence="2 3">
    <name type="scientific">Oedothorax gibbosus</name>
    <dbReference type="NCBI Taxonomy" id="931172"/>
    <lineage>
        <taxon>Eukaryota</taxon>
        <taxon>Metazoa</taxon>
        <taxon>Ecdysozoa</taxon>
        <taxon>Arthropoda</taxon>
        <taxon>Chelicerata</taxon>
        <taxon>Arachnida</taxon>
        <taxon>Araneae</taxon>
        <taxon>Araneomorphae</taxon>
        <taxon>Entelegynae</taxon>
        <taxon>Araneoidea</taxon>
        <taxon>Linyphiidae</taxon>
        <taxon>Erigoninae</taxon>
        <taxon>Oedothorax</taxon>
    </lineage>
</organism>